<evidence type="ECO:0000256" key="5">
    <source>
        <dbReference type="ARBA" id="ARBA00040665"/>
    </source>
</evidence>
<dbReference type="EMBL" id="KE560847">
    <property type="protein sequence ID" value="EPZ35380.1"/>
    <property type="molecule type" value="Genomic_DNA"/>
</dbReference>
<dbReference type="PANTHER" id="PTHR46630">
    <property type="entry name" value="TETRATRICOPEPTIDE REPEAT PROTEIN 29"/>
    <property type="match status" value="1"/>
</dbReference>
<comment type="subcellular location">
    <subcellularLocation>
        <location evidence="1">Cytoplasm</location>
    </subcellularLocation>
</comment>
<feature type="repeat" description="TPR" evidence="6">
    <location>
        <begin position="241"/>
        <end position="274"/>
    </location>
</feature>
<dbReference type="AlphaFoldDB" id="A0A075AYH5"/>
<keyword evidence="2" id="KW-0963">Cytoplasm</keyword>
<sequence length="391" mass="45054">MHDPIFSSKPFLNDDFNEQTFQCSVLEEICVEMLKEGYVEGFENFFYLTHEKSGNKFIEKPVLPDVPAEKQKALEDLDEDGFSKRRLYTHNELNTICNIWKSVEYAKENKDYESIYKGFKELGSKFESMGDYENALKHHEKAFEYSNLTGLPEHKVEAHLLVGSAKQNIDAIRSFETARRLCQTYRVLELEYESCKRVVDARILKAKKMCHENKCKEAITHYMETINIIQESCPNDNSMMYNVHYNLGNAFHANKEYEQAIASYESYLQHSRDLNDVAAAGQAHASIASCFEALGNREVAIEHLEGFCKLAETQNDMQSMIEAYRHLGEMFNSQSLNYYRKYYDTVMSNSPTINEANIARCQLGIAKSQDIVLATGSPQNLRNLLTFKLIE</sequence>
<dbReference type="Proteomes" id="UP000030755">
    <property type="component" value="Unassembled WGS sequence"/>
</dbReference>
<gene>
    <name evidence="7" type="ORF">O9G_003034</name>
</gene>
<dbReference type="SMART" id="SM00028">
    <property type="entry name" value="TPR"/>
    <property type="match status" value="4"/>
</dbReference>
<dbReference type="InterPro" id="IPR011990">
    <property type="entry name" value="TPR-like_helical_dom_sf"/>
</dbReference>
<evidence type="ECO:0000256" key="3">
    <source>
        <dbReference type="ARBA" id="ARBA00022737"/>
    </source>
</evidence>
<dbReference type="OrthoDB" id="626167at2759"/>
<dbReference type="GO" id="GO:0003341">
    <property type="term" value="P:cilium movement"/>
    <property type="evidence" value="ECO:0007669"/>
    <property type="project" value="TreeGrafter"/>
</dbReference>
<dbReference type="HOGENOM" id="CLU_706273_0_0_1"/>
<reference evidence="7 8" key="1">
    <citation type="journal article" date="2013" name="Curr. Biol.">
        <title>Shared signatures of parasitism and phylogenomics unite Cryptomycota and microsporidia.</title>
        <authorList>
            <person name="James T.Y."/>
            <person name="Pelin A."/>
            <person name="Bonen L."/>
            <person name="Ahrendt S."/>
            <person name="Sain D."/>
            <person name="Corradi N."/>
            <person name="Stajich J.E."/>
        </authorList>
    </citation>
    <scope>NUCLEOTIDE SEQUENCE [LARGE SCALE GENOMIC DNA]</scope>
    <source>
        <strain evidence="7 8">CSF55</strain>
    </source>
</reference>
<dbReference type="STRING" id="988480.A0A075AYH5"/>
<keyword evidence="4 6" id="KW-0802">TPR repeat</keyword>
<evidence type="ECO:0000256" key="1">
    <source>
        <dbReference type="ARBA" id="ARBA00004496"/>
    </source>
</evidence>
<keyword evidence="8" id="KW-1185">Reference proteome</keyword>
<dbReference type="InterPro" id="IPR051476">
    <property type="entry name" value="Bac_ResReg_Asp_Phosphatase"/>
</dbReference>
<evidence type="ECO:0000256" key="4">
    <source>
        <dbReference type="ARBA" id="ARBA00022803"/>
    </source>
</evidence>
<protein>
    <recommendedName>
        <fullName evidence="5">Tetratricopeptide repeat protein 29</fullName>
    </recommendedName>
</protein>
<evidence type="ECO:0000256" key="2">
    <source>
        <dbReference type="ARBA" id="ARBA00022490"/>
    </source>
</evidence>
<organism evidence="7 8">
    <name type="scientific">Rozella allomycis (strain CSF55)</name>
    <dbReference type="NCBI Taxonomy" id="988480"/>
    <lineage>
        <taxon>Eukaryota</taxon>
        <taxon>Fungi</taxon>
        <taxon>Fungi incertae sedis</taxon>
        <taxon>Cryptomycota</taxon>
        <taxon>Cryptomycota incertae sedis</taxon>
        <taxon>Rozella</taxon>
    </lineage>
</organism>
<proteinExistence type="predicted"/>
<dbReference type="SUPFAM" id="SSF48452">
    <property type="entry name" value="TPR-like"/>
    <property type="match status" value="2"/>
</dbReference>
<dbReference type="Pfam" id="PF13176">
    <property type="entry name" value="TPR_7"/>
    <property type="match status" value="1"/>
</dbReference>
<accession>A0A075AYH5</accession>
<keyword evidence="3" id="KW-0677">Repeat</keyword>
<name>A0A075AYH5_ROZAC</name>
<dbReference type="PANTHER" id="PTHR46630:SF1">
    <property type="entry name" value="TETRATRICOPEPTIDE REPEAT PROTEIN 29"/>
    <property type="match status" value="1"/>
</dbReference>
<dbReference type="Gene3D" id="1.25.40.10">
    <property type="entry name" value="Tetratricopeptide repeat domain"/>
    <property type="match status" value="2"/>
</dbReference>
<evidence type="ECO:0000256" key="6">
    <source>
        <dbReference type="PROSITE-ProRule" id="PRU00339"/>
    </source>
</evidence>
<dbReference type="InterPro" id="IPR019734">
    <property type="entry name" value="TPR_rpt"/>
</dbReference>
<dbReference type="PROSITE" id="PS50005">
    <property type="entry name" value="TPR"/>
    <property type="match status" value="1"/>
</dbReference>
<dbReference type="GO" id="GO:0005737">
    <property type="term" value="C:cytoplasm"/>
    <property type="evidence" value="ECO:0007669"/>
    <property type="project" value="UniProtKB-SubCell"/>
</dbReference>
<evidence type="ECO:0000313" key="7">
    <source>
        <dbReference type="EMBL" id="EPZ35380.1"/>
    </source>
</evidence>
<evidence type="ECO:0000313" key="8">
    <source>
        <dbReference type="Proteomes" id="UP000030755"/>
    </source>
</evidence>
<dbReference type="GO" id="GO:0005929">
    <property type="term" value="C:cilium"/>
    <property type="evidence" value="ECO:0007669"/>
    <property type="project" value="TreeGrafter"/>
</dbReference>